<dbReference type="InterPro" id="IPR012317">
    <property type="entry name" value="Poly(ADP-ribose)pol_cat_dom"/>
</dbReference>
<dbReference type="InterPro" id="IPR001510">
    <property type="entry name" value="Znf_PARP"/>
</dbReference>
<dbReference type="GO" id="GO:0006302">
    <property type="term" value="P:double-strand break repair"/>
    <property type="evidence" value="ECO:0007669"/>
    <property type="project" value="TreeGrafter"/>
</dbReference>
<evidence type="ECO:0000256" key="18">
    <source>
        <dbReference type="ARBA" id="ARBA00071874"/>
    </source>
</evidence>
<dbReference type="InterPro" id="IPR008288">
    <property type="entry name" value="PARP"/>
</dbReference>
<dbReference type="GO" id="GO:0070212">
    <property type="term" value="P:protein poly-ADP-ribosylation"/>
    <property type="evidence" value="ECO:0007669"/>
    <property type="project" value="TreeGrafter"/>
</dbReference>
<keyword evidence="10" id="KW-0013">ADP-ribosylation</keyword>
<keyword evidence="12 19" id="KW-0862">Zinc</keyword>
<dbReference type="InterPro" id="IPR050800">
    <property type="entry name" value="ARTD/PARP"/>
</dbReference>
<dbReference type="SUPFAM" id="SSF57716">
    <property type="entry name" value="Glucocorticoid receptor-like (DNA-binding domain)"/>
    <property type="match status" value="2"/>
</dbReference>
<dbReference type="Gene3D" id="3.90.228.10">
    <property type="match status" value="1"/>
</dbReference>
<keyword evidence="5 19" id="KW-0328">Glycosyltransferase</keyword>
<feature type="domain" description="WGR" evidence="24">
    <location>
        <begin position="529"/>
        <end position="626"/>
    </location>
</feature>
<keyword evidence="6 19" id="KW-0808">Transferase</keyword>
<evidence type="ECO:0000259" key="23">
    <source>
        <dbReference type="PROSITE" id="PS51060"/>
    </source>
</evidence>
<dbReference type="Pfam" id="PF02877">
    <property type="entry name" value="PARP_reg"/>
    <property type="match status" value="1"/>
</dbReference>
<comment type="catalytic activity">
    <reaction evidence="2 19">
        <text>L-glutamyl-[protein] + NAD(+) = 5-O-(ADP-D-ribosyl)-L-glutamyl-[protein] + nicotinamide</text>
        <dbReference type="Rhea" id="RHEA:58224"/>
        <dbReference type="Rhea" id="RHEA-COMP:10208"/>
        <dbReference type="Rhea" id="RHEA-COMP:15089"/>
        <dbReference type="ChEBI" id="CHEBI:17154"/>
        <dbReference type="ChEBI" id="CHEBI:29973"/>
        <dbReference type="ChEBI" id="CHEBI:57540"/>
        <dbReference type="ChEBI" id="CHEBI:142540"/>
    </reaction>
</comment>
<evidence type="ECO:0000259" key="24">
    <source>
        <dbReference type="PROSITE" id="PS51977"/>
    </source>
</evidence>
<evidence type="ECO:0000256" key="9">
    <source>
        <dbReference type="ARBA" id="ARBA00022737"/>
    </source>
</evidence>
<dbReference type="InterPro" id="IPR001357">
    <property type="entry name" value="BRCT_dom"/>
</dbReference>
<dbReference type="Pfam" id="PF00533">
    <property type="entry name" value="BRCT"/>
    <property type="match status" value="1"/>
</dbReference>
<dbReference type="InterPro" id="IPR036930">
    <property type="entry name" value="WGR_dom_sf"/>
</dbReference>
<dbReference type="InterPro" id="IPR008893">
    <property type="entry name" value="WGR_domain"/>
</dbReference>
<dbReference type="AlphaFoldDB" id="A0A0A1X5Z5"/>
<evidence type="ECO:0000256" key="17">
    <source>
        <dbReference type="ARBA" id="ARBA00033987"/>
    </source>
</evidence>
<dbReference type="GO" id="GO:0003677">
    <property type="term" value="F:DNA binding"/>
    <property type="evidence" value="ECO:0007669"/>
    <property type="project" value="UniProtKB-UniRule"/>
</dbReference>
<feature type="domain" description="PARP alpha-helical" evidence="23">
    <location>
        <begin position="647"/>
        <end position="764"/>
    </location>
</feature>
<keyword evidence="14 19" id="KW-0238">DNA-binding</keyword>
<comment type="subcellular location">
    <subcellularLocation>
        <location evidence="3 19">Nucleus</location>
    </subcellularLocation>
</comment>
<feature type="domain" description="PARP catalytic" evidence="22">
    <location>
        <begin position="773"/>
        <end position="997"/>
    </location>
</feature>
<evidence type="ECO:0000313" key="25">
    <source>
        <dbReference type="EMBL" id="JAD06160.1"/>
    </source>
</evidence>
<dbReference type="EC" id="2.4.2.30" evidence="4 19"/>
<dbReference type="Gene3D" id="3.30.1740.10">
    <property type="entry name" value="Zinc finger, PARP-type"/>
    <property type="match status" value="2"/>
</dbReference>
<keyword evidence="11" id="KW-0863">Zinc-finger</keyword>
<feature type="domain" description="PARP-type" evidence="20">
    <location>
        <begin position="7"/>
        <end position="86"/>
    </location>
</feature>
<dbReference type="SMART" id="SM00773">
    <property type="entry name" value="WGR"/>
    <property type="match status" value="1"/>
</dbReference>
<evidence type="ECO:0000256" key="15">
    <source>
        <dbReference type="ARBA" id="ARBA00023242"/>
    </source>
</evidence>
<dbReference type="GO" id="GO:0005730">
    <property type="term" value="C:nucleolus"/>
    <property type="evidence" value="ECO:0007669"/>
    <property type="project" value="TreeGrafter"/>
</dbReference>
<dbReference type="PIRSF" id="PIRSF000489">
    <property type="entry name" value="NAD_ADPRT"/>
    <property type="match status" value="1"/>
</dbReference>
<evidence type="ECO:0000256" key="16">
    <source>
        <dbReference type="ARBA" id="ARBA00024347"/>
    </source>
</evidence>
<dbReference type="InterPro" id="IPR036957">
    <property type="entry name" value="Znf_PARP_sf"/>
</dbReference>
<dbReference type="Gene3D" id="1.10.20.130">
    <property type="match status" value="1"/>
</dbReference>
<keyword evidence="15 19" id="KW-0539">Nucleus</keyword>
<feature type="domain" description="BRCT" evidence="21">
    <location>
        <begin position="384"/>
        <end position="458"/>
    </location>
</feature>
<dbReference type="Pfam" id="PF05406">
    <property type="entry name" value="WGR"/>
    <property type="match status" value="1"/>
</dbReference>
<reference evidence="25" key="1">
    <citation type="submission" date="2014-11" db="EMBL/GenBank/DDBJ databases">
        <authorList>
            <person name="Geib S."/>
        </authorList>
    </citation>
    <scope>NUCLEOTIDE SEQUENCE</scope>
</reference>
<sequence>MDIDLPYRSEYAKSGRASCKMCKCSIAQGSLRLAALVQSAFHDGKQPMWFHENCFFKKQRPGSVGDIENFENIRFEDQERIKLKIEKSLEVSSSTSTSTSTKKGNKRSAGEGNAIKDFGIEYAKSSRAACRGCEQKILKDQVRIRKTVYTTEVGMKYGGQPLWHHVECFAQLRGELGWLSKGDCIPGFKSLKKDDQTVILKLLPAIDANSGSIIKKAKIEPDVKVEEEIINKQIEKQSKRLFKLRDLVAEQMHKKDMIHLLEYNNQEPASGDSEKMLNQLSDMLTFGSLLPCPECKGREILFSKSGYLCNGQLTEWTKCSNLLIDPERKPCKVPKILKEKYNFLTEIKNKTEKRIVKYNPPSIAVVSKNIDLKKEESTEPKVKRERPPLYNFKFAYVGPKDAEKDLKSRLNKLGGEITTKLSENTVAVFSSKYEVEHMGSRMKKAKELGIHVIPIDYLDLVENSPTNAINYISSTTLCDWGTDPTSRIVQEDVNTKKSKSIYTKSVAKSVTLKIKDGSAVDPDSGLQNVAHVYLNKNDKYSVVLGLTDIQRNKNSYYKLQLLESDSKNKYWVFRSWGRIGTTIGDHKLENFENLNEARQSFLHVYRDKTGNEFNNRDGFVKVPGRMYPIEIDYEEQKTVDSEKFKIESKLHVSVQSLIKLLFDVDAMKRTMMLFDLDMEKMPLGKLSQKQIQSAYKVLSEIYDLIQQNANKVKFIDATNRFYTLIPHSFGVQNPPILDNIDLVEKHRQVLDSLLEIECAYSMLQAENNEKNVNPLDNHYEQLKTKLEPIDKKSDEYKLLEKYVQNTHAETHKMYQLEIIDIFKVARQGETRRYKPFKKLENRKLLWHGSRLTNFAGILSHGLKIAPPEAPVTGYMFGKGIYFADMVSKSANYCCTTTQDSTGLMLLSEVALGNMLECTSAKYITKLPSNKHSTIGRGRTMPDPKESYKKDDGVEIPLGKPITDTNLKTSLLYNEYIVYDVAQVNIQYLFRMNFKYNI</sequence>
<evidence type="ECO:0000259" key="21">
    <source>
        <dbReference type="PROSITE" id="PS50172"/>
    </source>
</evidence>
<dbReference type="Pfam" id="PF08063">
    <property type="entry name" value="Zn_ribbon_PADR1"/>
    <property type="match status" value="1"/>
</dbReference>
<evidence type="ECO:0000256" key="5">
    <source>
        <dbReference type="ARBA" id="ARBA00022676"/>
    </source>
</evidence>
<dbReference type="FunFam" id="3.90.228.10:FF:000002">
    <property type="entry name" value="Poly [ADP-ribose] polymerase"/>
    <property type="match status" value="1"/>
</dbReference>
<proteinExistence type="inferred from homology"/>
<comment type="similarity">
    <text evidence="16">Belongs to the ARTD/PARP family.</text>
</comment>
<dbReference type="PROSITE" id="PS50064">
    <property type="entry name" value="ZF_PARP_2"/>
    <property type="match status" value="2"/>
</dbReference>
<dbReference type="InterPro" id="IPR036420">
    <property type="entry name" value="BRCT_dom_sf"/>
</dbReference>
<dbReference type="GO" id="GO:0140806">
    <property type="term" value="F:NAD+-protein-aspartate ADP-ribosyltransferase activity"/>
    <property type="evidence" value="ECO:0007669"/>
    <property type="project" value="RHEA"/>
</dbReference>
<feature type="domain" description="PARP-type" evidence="20">
    <location>
        <begin position="118"/>
        <end position="207"/>
    </location>
</feature>
<dbReference type="CDD" id="cd17747">
    <property type="entry name" value="BRCT_PARP1"/>
    <property type="match status" value="1"/>
</dbReference>
<evidence type="ECO:0000256" key="1">
    <source>
        <dbReference type="ARBA" id="ARBA00000438"/>
    </source>
</evidence>
<dbReference type="Gene3D" id="3.40.50.10190">
    <property type="entry name" value="BRCT domain"/>
    <property type="match status" value="1"/>
</dbReference>
<dbReference type="GO" id="GO:0016779">
    <property type="term" value="F:nucleotidyltransferase activity"/>
    <property type="evidence" value="ECO:0007669"/>
    <property type="project" value="UniProtKB-KW"/>
</dbReference>
<dbReference type="SUPFAM" id="SSF56399">
    <property type="entry name" value="ADP-ribosylation"/>
    <property type="match status" value="1"/>
</dbReference>
<dbReference type="CDD" id="cd01437">
    <property type="entry name" value="parp_like"/>
    <property type="match status" value="1"/>
</dbReference>
<dbReference type="InterPro" id="IPR049296">
    <property type="entry name" value="PARP1-like_PADR1_N"/>
</dbReference>
<keyword evidence="7" id="KW-0548">Nucleotidyltransferase</keyword>
<evidence type="ECO:0000259" key="22">
    <source>
        <dbReference type="PROSITE" id="PS51059"/>
    </source>
</evidence>
<evidence type="ECO:0000256" key="12">
    <source>
        <dbReference type="ARBA" id="ARBA00022833"/>
    </source>
</evidence>
<dbReference type="GO" id="GO:0140807">
    <property type="term" value="F:NAD+-protein-glutamate ADP-ribosyltransferase activity"/>
    <property type="evidence" value="ECO:0007669"/>
    <property type="project" value="RHEA"/>
</dbReference>
<dbReference type="SUPFAM" id="SSF47587">
    <property type="entry name" value="Domain of poly(ADP-ribose) polymerase"/>
    <property type="match status" value="1"/>
</dbReference>
<name>A0A0A1X5Z5_ZEUCU</name>
<keyword evidence="8 19" id="KW-0479">Metal-binding</keyword>
<dbReference type="GO" id="GO:0051287">
    <property type="term" value="F:NAD binding"/>
    <property type="evidence" value="ECO:0007669"/>
    <property type="project" value="UniProtKB-UniRule"/>
</dbReference>
<dbReference type="InterPro" id="IPR012982">
    <property type="entry name" value="PARP1-like_PADR1_Zn_ribbon"/>
</dbReference>
<dbReference type="PANTHER" id="PTHR10459:SF60">
    <property type="entry name" value="POLY [ADP-RIBOSE] POLYMERASE 2"/>
    <property type="match status" value="1"/>
</dbReference>
<dbReference type="Pfam" id="PF21728">
    <property type="entry name" value="PADR1_N"/>
    <property type="match status" value="1"/>
</dbReference>
<evidence type="ECO:0000256" key="14">
    <source>
        <dbReference type="ARBA" id="ARBA00023125"/>
    </source>
</evidence>
<dbReference type="Gene3D" id="1.20.142.10">
    <property type="entry name" value="Poly(ADP-ribose) polymerase, regulatory domain"/>
    <property type="match status" value="1"/>
</dbReference>
<evidence type="ECO:0000256" key="4">
    <source>
        <dbReference type="ARBA" id="ARBA00012020"/>
    </source>
</evidence>
<dbReference type="EMBL" id="GBXI01008132">
    <property type="protein sequence ID" value="JAD06160.1"/>
    <property type="molecule type" value="Transcribed_RNA"/>
</dbReference>
<dbReference type="GO" id="GO:0008270">
    <property type="term" value="F:zinc ion binding"/>
    <property type="evidence" value="ECO:0007669"/>
    <property type="project" value="UniProtKB-KW"/>
</dbReference>
<dbReference type="PROSITE" id="PS51059">
    <property type="entry name" value="PARP_CATALYTIC"/>
    <property type="match status" value="1"/>
</dbReference>
<dbReference type="InterPro" id="IPR004102">
    <property type="entry name" value="Poly(ADP-ribose)pol_reg_dom"/>
</dbReference>
<dbReference type="SMART" id="SM01336">
    <property type="entry name" value="zf-PARP"/>
    <property type="match status" value="2"/>
</dbReference>
<evidence type="ECO:0000256" key="6">
    <source>
        <dbReference type="ARBA" id="ARBA00022679"/>
    </source>
</evidence>
<protein>
    <recommendedName>
        <fullName evidence="18 19">Poly [ADP-ribose] polymerase</fullName>
        <ecNumber evidence="4 19">2.4.2.30</ecNumber>
    </recommendedName>
</protein>
<evidence type="ECO:0000256" key="13">
    <source>
        <dbReference type="ARBA" id="ARBA00023027"/>
    </source>
</evidence>
<comment type="catalytic activity">
    <reaction evidence="1 19">
        <text>L-aspartyl-[protein] + NAD(+) = 4-O-(ADP-D-ribosyl)-L-aspartyl-[protein] + nicotinamide</text>
        <dbReference type="Rhea" id="RHEA:54424"/>
        <dbReference type="Rhea" id="RHEA-COMP:9867"/>
        <dbReference type="Rhea" id="RHEA-COMP:13832"/>
        <dbReference type="ChEBI" id="CHEBI:17154"/>
        <dbReference type="ChEBI" id="CHEBI:29961"/>
        <dbReference type="ChEBI" id="CHEBI:57540"/>
        <dbReference type="ChEBI" id="CHEBI:138102"/>
    </reaction>
</comment>
<dbReference type="CTD" id="142"/>
<evidence type="ECO:0000256" key="11">
    <source>
        <dbReference type="ARBA" id="ARBA00022771"/>
    </source>
</evidence>
<evidence type="ECO:0000256" key="10">
    <source>
        <dbReference type="ARBA" id="ARBA00022765"/>
    </source>
</evidence>
<dbReference type="InterPro" id="IPR038650">
    <property type="entry name" value="PADR1_C_dom_sf"/>
</dbReference>
<comment type="catalytic activity">
    <reaction evidence="17 19">
        <text>NAD(+) + (ADP-D-ribosyl)n-acceptor = nicotinamide + (ADP-D-ribosyl)n+1-acceptor + H(+).</text>
        <dbReference type="EC" id="2.4.2.30"/>
    </reaction>
</comment>
<dbReference type="SUPFAM" id="SSF142921">
    <property type="entry name" value="WGR domain-like"/>
    <property type="match status" value="1"/>
</dbReference>
<dbReference type="PANTHER" id="PTHR10459">
    <property type="entry name" value="DNA LIGASE"/>
    <property type="match status" value="1"/>
</dbReference>
<organism evidence="25">
    <name type="scientific">Zeugodacus cucurbitae</name>
    <name type="common">Melon fruit fly</name>
    <name type="synonym">Bactrocera cucurbitae</name>
    <dbReference type="NCBI Taxonomy" id="28588"/>
    <lineage>
        <taxon>Eukaryota</taxon>
        <taxon>Metazoa</taxon>
        <taxon>Ecdysozoa</taxon>
        <taxon>Arthropoda</taxon>
        <taxon>Hexapoda</taxon>
        <taxon>Insecta</taxon>
        <taxon>Pterygota</taxon>
        <taxon>Neoptera</taxon>
        <taxon>Endopterygota</taxon>
        <taxon>Diptera</taxon>
        <taxon>Brachycera</taxon>
        <taxon>Muscomorpha</taxon>
        <taxon>Tephritoidea</taxon>
        <taxon>Tephritidae</taxon>
        <taxon>Zeugodacus</taxon>
        <taxon>Zeugodacus</taxon>
    </lineage>
</organism>
<evidence type="ECO:0000256" key="8">
    <source>
        <dbReference type="ARBA" id="ARBA00022723"/>
    </source>
</evidence>
<dbReference type="PROSITE" id="PS51060">
    <property type="entry name" value="PARP_ALPHA_HD"/>
    <property type="match status" value="1"/>
</dbReference>
<reference evidence="25" key="2">
    <citation type="journal article" date="2015" name="Gigascience">
        <title>Reconstructing a comprehensive transcriptome assembly of a white-pupal translocated strain of the pest fruit fly Bactrocera cucurbitae.</title>
        <authorList>
            <person name="Sim S.B."/>
            <person name="Calla B."/>
            <person name="Hall B."/>
            <person name="DeRego T."/>
            <person name="Geib S.M."/>
        </authorList>
    </citation>
    <scope>NUCLEOTIDE SEQUENCE</scope>
</reference>
<keyword evidence="9" id="KW-0677">Repeat</keyword>
<dbReference type="CDD" id="cd08001">
    <property type="entry name" value="WGR_PARP1_like"/>
    <property type="match status" value="1"/>
</dbReference>
<dbReference type="Pfam" id="PF00644">
    <property type="entry name" value="PARP"/>
    <property type="match status" value="1"/>
</dbReference>
<evidence type="ECO:0000256" key="2">
    <source>
        <dbReference type="ARBA" id="ARBA00000459"/>
    </source>
</evidence>
<dbReference type="OrthoDB" id="429950at2759"/>
<dbReference type="SMART" id="SM01335">
    <property type="entry name" value="PADR1"/>
    <property type="match status" value="1"/>
</dbReference>
<evidence type="ECO:0000256" key="19">
    <source>
        <dbReference type="PIRNR" id="PIRNR000489"/>
    </source>
</evidence>
<dbReference type="PROSITE" id="PS50172">
    <property type="entry name" value="BRCT"/>
    <property type="match status" value="1"/>
</dbReference>
<dbReference type="FunFam" id="1.20.142.10:FF:000001">
    <property type="entry name" value="Poly [ADP-ribose] polymerase"/>
    <property type="match status" value="1"/>
</dbReference>
<dbReference type="GeneID" id="105215772"/>
<dbReference type="GO" id="GO:0003950">
    <property type="term" value="F:NAD+ poly-ADP-ribosyltransferase activity"/>
    <property type="evidence" value="ECO:0007669"/>
    <property type="project" value="UniProtKB-UniRule"/>
</dbReference>
<dbReference type="Pfam" id="PF00645">
    <property type="entry name" value="zf-PARP"/>
    <property type="match status" value="2"/>
</dbReference>
<keyword evidence="13 19" id="KW-0520">NAD</keyword>
<evidence type="ECO:0000259" key="20">
    <source>
        <dbReference type="PROSITE" id="PS50064"/>
    </source>
</evidence>
<gene>
    <name evidence="25" type="primary">PARP</name>
    <name evidence="25" type="ORF">g.29198</name>
</gene>
<dbReference type="PROSITE" id="PS52007">
    <property type="entry name" value="PADR1"/>
    <property type="match status" value="1"/>
</dbReference>
<evidence type="ECO:0000256" key="7">
    <source>
        <dbReference type="ARBA" id="ARBA00022695"/>
    </source>
</evidence>
<dbReference type="PROSITE" id="PS51977">
    <property type="entry name" value="WGR"/>
    <property type="match status" value="1"/>
</dbReference>
<dbReference type="Gene3D" id="2.20.25.630">
    <property type="match status" value="1"/>
</dbReference>
<evidence type="ECO:0000256" key="3">
    <source>
        <dbReference type="ARBA" id="ARBA00004123"/>
    </source>
</evidence>
<dbReference type="InterPro" id="IPR036616">
    <property type="entry name" value="Poly(ADP-ribose)pol_reg_dom_sf"/>
</dbReference>
<accession>A0A0A1X5Z5</accession>